<keyword evidence="5" id="KW-0648">Protein biosynthesis</keyword>
<dbReference type="InterPro" id="IPR014722">
    <property type="entry name" value="Rib_uL2_dom2"/>
</dbReference>
<evidence type="ECO:0000313" key="5">
    <source>
        <dbReference type="EMBL" id="HHM44124.1"/>
    </source>
</evidence>
<evidence type="ECO:0000259" key="4">
    <source>
        <dbReference type="SMART" id="SM00739"/>
    </source>
</evidence>
<dbReference type="Pfam" id="PF00467">
    <property type="entry name" value="KOW"/>
    <property type="match status" value="1"/>
</dbReference>
<dbReference type="CDD" id="cd06091">
    <property type="entry name" value="KOW_NusG"/>
    <property type="match status" value="1"/>
</dbReference>
<dbReference type="InterPro" id="IPR005824">
    <property type="entry name" value="KOW"/>
</dbReference>
<organism evidence="5">
    <name type="scientific">Caldiarchaeum subterraneum</name>
    <dbReference type="NCBI Taxonomy" id="311458"/>
    <lineage>
        <taxon>Archaea</taxon>
        <taxon>Nitrososphaerota</taxon>
        <taxon>Candidatus Caldarchaeales</taxon>
        <taxon>Candidatus Caldarchaeaceae</taxon>
        <taxon>Candidatus Caldarchaeum</taxon>
    </lineage>
</organism>
<dbReference type="InterPro" id="IPR008991">
    <property type="entry name" value="Translation_prot_SH3-like_sf"/>
</dbReference>
<name>A0A7J3VSJ8_CALS0</name>
<dbReference type="AlphaFoldDB" id="A0A7J3VSJ8"/>
<dbReference type="EMBL" id="DRXH01000079">
    <property type="protein sequence ID" value="HHM44124.1"/>
    <property type="molecule type" value="Genomic_DNA"/>
</dbReference>
<reference evidence="5" key="1">
    <citation type="journal article" date="2020" name="mSystems">
        <title>Genome- and Community-Level Interaction Insights into Carbon Utilization and Element Cycling Functions of Hydrothermarchaeota in Hydrothermal Sediment.</title>
        <authorList>
            <person name="Zhou Z."/>
            <person name="Liu Y."/>
            <person name="Xu W."/>
            <person name="Pan J."/>
            <person name="Luo Z.H."/>
            <person name="Li M."/>
        </authorList>
    </citation>
    <scope>NUCLEOTIDE SEQUENCE [LARGE SCALE GENOMIC DNA]</scope>
    <source>
        <strain evidence="5">SpSt-1074</strain>
    </source>
</reference>
<dbReference type="InterPro" id="IPR005100">
    <property type="entry name" value="NGN-domain"/>
</dbReference>
<dbReference type="InterPro" id="IPR036735">
    <property type="entry name" value="NGN_dom_sf"/>
</dbReference>
<dbReference type="Pfam" id="PF03439">
    <property type="entry name" value="Spt5-NGN"/>
    <property type="match status" value="1"/>
</dbReference>
<evidence type="ECO:0000256" key="3">
    <source>
        <dbReference type="NCBIfam" id="TIGR00405"/>
    </source>
</evidence>
<dbReference type="InterPro" id="IPR011590">
    <property type="entry name" value="Spt5_arc"/>
</dbReference>
<keyword evidence="5" id="KW-0251">Elongation factor</keyword>
<comment type="caution">
    <text evidence="5">The sequence shown here is derived from an EMBL/GenBank/DDBJ whole genome shotgun (WGS) entry which is preliminary data.</text>
</comment>
<gene>
    <name evidence="5" type="ORF">ENM31_02355</name>
</gene>
<comment type="similarity">
    <text evidence="1">Belongs to the SPT5 family.</text>
</comment>
<accession>A0A7J3VSJ8</accession>
<evidence type="ECO:0000256" key="1">
    <source>
        <dbReference type="ARBA" id="ARBA00006956"/>
    </source>
</evidence>
<dbReference type="Gene3D" id="2.30.30.30">
    <property type="match status" value="1"/>
</dbReference>
<sequence length="299" mass="33203">MVKAEMKYFAVKTTVGQERSVAGILESRFHGVFLDFVKEAKGAARVSDEEHPAVFFTSPKTAAVERVSVYISKSGDPSEPLRARIHSVGEEGELSEQWLGEARYDPLLLKVEGWADLNFPTPVELKRGVRYALALLKTQKEEGGYNWFYSLDGKEEMEAWIYSGGGRKRGEFIPLFKLVEKVPVASVLILPALKGYVFVETTQREVVADVLQNIRNVKARPPMSVSLDTIAPHLVEKPLIDVIETGQVVEIVSGPLKGITGKIIRVEKAKREVTLELREAAFQLPISISIDAVRPVSKT</sequence>
<evidence type="ECO:0000256" key="2">
    <source>
        <dbReference type="ARBA" id="ARBA00023015"/>
    </source>
</evidence>
<dbReference type="SUPFAM" id="SSF50104">
    <property type="entry name" value="Translation proteins SH3-like domain"/>
    <property type="match status" value="1"/>
</dbReference>
<dbReference type="Gene3D" id="3.30.70.940">
    <property type="entry name" value="NusG, N-terminal domain"/>
    <property type="match status" value="1"/>
</dbReference>
<feature type="domain" description="KOW" evidence="4">
    <location>
        <begin position="242"/>
        <end position="269"/>
    </location>
</feature>
<dbReference type="GO" id="GO:0003746">
    <property type="term" value="F:translation elongation factor activity"/>
    <property type="evidence" value="ECO:0007669"/>
    <property type="project" value="UniProtKB-KW"/>
</dbReference>
<keyword evidence="2" id="KW-0804">Transcription</keyword>
<dbReference type="NCBIfam" id="TIGR00405">
    <property type="entry name" value="KOW_elon_Spt5"/>
    <property type="match status" value="1"/>
</dbReference>
<protein>
    <recommendedName>
        <fullName evidence="3">Transcription elongation factor Spt5</fullName>
    </recommendedName>
</protein>
<proteinExistence type="inferred from homology"/>
<dbReference type="SMART" id="SM00739">
    <property type="entry name" value="KOW"/>
    <property type="match status" value="1"/>
</dbReference>
<keyword evidence="2" id="KW-0805">Transcription regulation</keyword>
<dbReference type="GO" id="GO:0006354">
    <property type="term" value="P:DNA-templated transcription elongation"/>
    <property type="evidence" value="ECO:0007669"/>
    <property type="project" value="InterPro"/>
</dbReference>